<dbReference type="Proteomes" id="UP000516260">
    <property type="component" value="Chromosome 15"/>
</dbReference>
<dbReference type="PANTHER" id="PTHR46961:SF22">
    <property type="entry name" value="DYNEIN BETA CHAIN, CILIARY"/>
    <property type="match status" value="1"/>
</dbReference>
<dbReference type="EMBL" id="SWLE01000007">
    <property type="protein sequence ID" value="TNM97818.1"/>
    <property type="molecule type" value="Genomic_DNA"/>
</dbReference>
<organism evidence="2 3">
    <name type="scientific">Takifugu bimaculatus</name>
    <dbReference type="NCBI Taxonomy" id="433685"/>
    <lineage>
        <taxon>Eukaryota</taxon>
        <taxon>Metazoa</taxon>
        <taxon>Chordata</taxon>
        <taxon>Craniata</taxon>
        <taxon>Vertebrata</taxon>
        <taxon>Euteleostomi</taxon>
        <taxon>Actinopterygii</taxon>
        <taxon>Neopterygii</taxon>
        <taxon>Teleostei</taxon>
        <taxon>Neoteleostei</taxon>
        <taxon>Acanthomorphata</taxon>
        <taxon>Eupercaria</taxon>
        <taxon>Tetraodontiformes</taxon>
        <taxon>Tetradontoidea</taxon>
        <taxon>Tetraodontidae</taxon>
        <taxon>Takifugu</taxon>
    </lineage>
</organism>
<dbReference type="InterPro" id="IPR026983">
    <property type="entry name" value="DHC"/>
</dbReference>
<dbReference type="InterPro" id="IPR041589">
    <property type="entry name" value="DNAH3_AAA_lid_1"/>
</dbReference>
<dbReference type="GO" id="GO:0030286">
    <property type="term" value="C:dynein complex"/>
    <property type="evidence" value="ECO:0007669"/>
    <property type="project" value="InterPro"/>
</dbReference>
<keyword evidence="3" id="KW-1185">Reference proteome</keyword>
<feature type="non-terminal residue" evidence="2">
    <location>
        <position position="1"/>
    </location>
</feature>
<feature type="domain" description="Dynein heavy chain 3 AAA+ lid" evidence="1">
    <location>
        <begin position="32"/>
        <end position="128"/>
    </location>
</feature>
<protein>
    <recommendedName>
        <fullName evidence="1">Dynein heavy chain 3 AAA+ lid domain-containing protein</fullName>
    </recommendedName>
</protein>
<dbReference type="Pfam" id="PF17857">
    <property type="entry name" value="AAA_lid_1"/>
    <property type="match status" value="1"/>
</dbReference>
<dbReference type="PANTHER" id="PTHR46961">
    <property type="entry name" value="DYNEIN HEAVY CHAIN 1, AXONEMAL-LIKE PROTEIN"/>
    <property type="match status" value="1"/>
</dbReference>
<sequence length="187" mass="21533">ADALATIFSSILSAHFLQGGFSYGVSRSVGTLIQAAICLHQKISQNFFPTAIRFHYIFNLRDLANIFQGILFALPETIRYPSDLVHLWLHESSRVYSDKLMEEKDVELFNKILLDTGKRYFEGVDESMFIHQPLVYCHFAQGVGEPRYHQVSDWEKLQKTLADALEHYNELHAVMDLVLFEEAIQHV</sequence>
<comment type="caution">
    <text evidence="2">The sequence shown here is derived from an EMBL/GenBank/DDBJ whole genome shotgun (WGS) entry which is preliminary data.</text>
</comment>
<evidence type="ECO:0000313" key="3">
    <source>
        <dbReference type="Proteomes" id="UP000516260"/>
    </source>
</evidence>
<evidence type="ECO:0000259" key="1">
    <source>
        <dbReference type="Pfam" id="PF17857"/>
    </source>
</evidence>
<dbReference type="GO" id="GO:0051959">
    <property type="term" value="F:dynein light intermediate chain binding"/>
    <property type="evidence" value="ECO:0007669"/>
    <property type="project" value="InterPro"/>
</dbReference>
<dbReference type="Gene3D" id="1.20.920.30">
    <property type="match status" value="1"/>
</dbReference>
<dbReference type="GO" id="GO:0007018">
    <property type="term" value="P:microtubule-based movement"/>
    <property type="evidence" value="ECO:0007669"/>
    <property type="project" value="InterPro"/>
</dbReference>
<evidence type="ECO:0000313" key="2">
    <source>
        <dbReference type="EMBL" id="TNM97818.1"/>
    </source>
</evidence>
<name>A0A4Z2C1E3_9TELE</name>
<dbReference type="GO" id="GO:0045505">
    <property type="term" value="F:dynein intermediate chain binding"/>
    <property type="evidence" value="ECO:0007669"/>
    <property type="project" value="InterPro"/>
</dbReference>
<dbReference type="AlphaFoldDB" id="A0A4Z2C1E3"/>
<proteinExistence type="predicted"/>
<dbReference type="FunFam" id="1.20.920.30:FF:000003">
    <property type="entry name" value="Dynein axonemal heavy chain 17"/>
    <property type="match status" value="1"/>
</dbReference>
<reference evidence="2 3" key="1">
    <citation type="submission" date="2019-04" db="EMBL/GenBank/DDBJ databases">
        <title>The sequence and de novo assembly of Takifugu bimaculatus genome using PacBio and Hi-C technologies.</title>
        <authorList>
            <person name="Xu P."/>
            <person name="Liu B."/>
            <person name="Zhou Z."/>
        </authorList>
    </citation>
    <scope>NUCLEOTIDE SEQUENCE [LARGE SCALE GENOMIC DNA]</scope>
    <source>
        <strain evidence="2">TB-2018</strain>
        <tissue evidence="2">Muscle</tissue>
    </source>
</reference>
<gene>
    <name evidence="2" type="ORF">fugu_014064</name>
</gene>
<accession>A0A4Z2C1E3</accession>